<dbReference type="PANTHER" id="PTHR13356:SF10">
    <property type="entry name" value="REPLICATION FACTOR-A PROTEIN 1"/>
    <property type="match status" value="1"/>
</dbReference>
<dbReference type="InterPro" id="IPR013955">
    <property type="entry name" value="Rep_factor-A_C"/>
</dbReference>
<gene>
    <name evidence="3" type="ORF">MBCUR_13430</name>
</gene>
<dbReference type="InterPro" id="IPR051231">
    <property type="entry name" value="SOSS-B"/>
</dbReference>
<evidence type="ECO:0000313" key="3">
    <source>
        <dbReference type="EMBL" id="KZX11669.1"/>
    </source>
</evidence>
<dbReference type="Proteomes" id="UP000077245">
    <property type="component" value="Unassembled WGS sequence"/>
</dbReference>
<dbReference type="SUPFAM" id="SSF50249">
    <property type="entry name" value="Nucleic acid-binding proteins"/>
    <property type="match status" value="6"/>
</dbReference>
<dbReference type="Gene3D" id="2.40.50.140">
    <property type="entry name" value="Nucleic acid-binding proteins"/>
    <property type="match status" value="6"/>
</dbReference>
<dbReference type="InterPro" id="IPR012340">
    <property type="entry name" value="NA-bd_OB-fold"/>
</dbReference>
<dbReference type="CDD" id="cd04491">
    <property type="entry name" value="SoSSB_OBF"/>
    <property type="match status" value="4"/>
</dbReference>
<dbReference type="GO" id="GO:0010212">
    <property type="term" value="P:response to ionizing radiation"/>
    <property type="evidence" value="ECO:0007669"/>
    <property type="project" value="TreeGrafter"/>
</dbReference>
<dbReference type="GO" id="GO:0000724">
    <property type="term" value="P:double-strand break repair via homologous recombination"/>
    <property type="evidence" value="ECO:0007669"/>
    <property type="project" value="TreeGrafter"/>
</dbReference>
<reference evidence="3 4" key="1">
    <citation type="submission" date="2016-04" db="EMBL/GenBank/DDBJ databases">
        <title>Genome sequence of Methanobrevibacter curvatus DSM 11111.</title>
        <authorList>
            <person name="Poehlein A."/>
            <person name="Seedorf H."/>
            <person name="Daniel R."/>
        </authorList>
    </citation>
    <scope>NUCLEOTIDE SEQUENCE [LARGE SCALE GENOMIC DNA]</scope>
    <source>
        <strain evidence="3 4">DSM 11111</strain>
    </source>
</reference>
<organism evidence="3 4">
    <name type="scientific">Methanobrevibacter curvatus</name>
    <dbReference type="NCBI Taxonomy" id="49547"/>
    <lineage>
        <taxon>Archaea</taxon>
        <taxon>Methanobacteriati</taxon>
        <taxon>Methanobacteriota</taxon>
        <taxon>Methanomada group</taxon>
        <taxon>Methanobacteria</taxon>
        <taxon>Methanobacteriales</taxon>
        <taxon>Methanobacteriaceae</taxon>
        <taxon>Methanobrevibacter</taxon>
    </lineage>
</organism>
<keyword evidence="4" id="KW-1185">Reference proteome</keyword>
<dbReference type="PANTHER" id="PTHR13356">
    <property type="entry name" value="OB FOLD NUCLEIC ACID BINDING PROTEIN-RELATED"/>
    <property type="match status" value="1"/>
</dbReference>
<dbReference type="RefSeq" id="WP_067091848.1">
    <property type="nucleotide sequence ID" value="NZ_LWMV01000182.1"/>
</dbReference>
<sequence>MDSKILEKYKKVEDKLTEEEFEKKFNELKEEYAGNDLMDDLDLAKMVVGLFNDEEEEIKPIAKEGDQIKKIKDLYDGEDDVTLIGRVFSVSDPTDTVTRAGKNIRFAKVKLADESGEVVATFWTENIKLLKKFSEGDIVEITRLSVKKFRGDLGVGLIPTSTLNVLNSDDYANLPEYQENITSISDLVPDTTANVVGRIIRISPIRTFDSNGKQGKVASFDVQDASGKITYTLWNNDVNLIEKLELSEGDSVKLLSANVRERNDEISLSQFSGRIVKGDFDVPEFEEEISKISQVTESKDINLLGIVTKVLDTIEFNRTDGSLGYVRSIEITDDTGSIRVTLWNEDTKLEINKGDILKIISTNIEHDDYSESGYKANTNWNTRLILNPDDNSNLMDVFEEYKEKLKPIKIANVQEYEDDGEELDVIGRLVSISEIREFEREDSTPGIVRSGELADETGIVRVSFWDNKAQETFIIGTAVHLENARTRVGLYAVELNAGRTTRIIHLKDNEVVDLPPLSEIEDNIYTTKKIEELEEDDSRIRVVGRILDIQEPSEFQRQDGSPGIVRSITLADETGSIRTSLWDNQAEIYFEAGDSVKIQNPRVNYRNDGFELSIGANSNIERASEEDTVDLPSYEELEESIYKIKTVDDLEDDDRDVKITGKIVEVNTNKYLLTQCPSCNNSIEIVDDVYECNYCGESFDKPKNLLMIHTRIEDESEEDISATFFGKLAEELLGTTTDEIVSTIEDTGDEGALEGKLEELENYTITIIADVDFDDFNEEIRLKPKKLISKEL</sequence>
<dbReference type="GO" id="GO:0003677">
    <property type="term" value="F:DNA binding"/>
    <property type="evidence" value="ECO:0007669"/>
    <property type="project" value="UniProtKB-KW"/>
</dbReference>
<evidence type="ECO:0000313" key="4">
    <source>
        <dbReference type="Proteomes" id="UP000077245"/>
    </source>
</evidence>
<evidence type="ECO:0000256" key="1">
    <source>
        <dbReference type="ARBA" id="ARBA00023125"/>
    </source>
</evidence>
<dbReference type="AlphaFoldDB" id="A0A166A7G8"/>
<dbReference type="Pfam" id="PF08646">
    <property type="entry name" value="Rep_fac-A_C"/>
    <property type="match status" value="1"/>
</dbReference>
<name>A0A166A7G8_9EURY</name>
<protein>
    <submittedName>
        <fullName evidence="3">Replication factor A</fullName>
    </submittedName>
</protein>
<dbReference type="PATRIC" id="fig|49547.3.peg.1437"/>
<dbReference type="EMBL" id="LWMV01000182">
    <property type="protein sequence ID" value="KZX11669.1"/>
    <property type="molecule type" value="Genomic_DNA"/>
</dbReference>
<proteinExistence type="predicted"/>
<feature type="domain" description="Replication factor A C-terminal" evidence="2">
    <location>
        <begin position="658"/>
        <end position="783"/>
    </location>
</feature>
<evidence type="ECO:0000259" key="2">
    <source>
        <dbReference type="Pfam" id="PF08646"/>
    </source>
</evidence>
<dbReference type="STRING" id="49547.MBCUR_13430"/>
<keyword evidence="1" id="KW-0238">DNA-binding</keyword>
<dbReference type="OrthoDB" id="6262at2157"/>
<comment type="caution">
    <text evidence="3">The sequence shown here is derived from an EMBL/GenBank/DDBJ whole genome shotgun (WGS) entry which is preliminary data.</text>
</comment>
<accession>A0A166A7G8</accession>